<comment type="subcellular location">
    <subcellularLocation>
        <location evidence="1">Nucleus</location>
    </subcellularLocation>
</comment>
<dbReference type="OrthoDB" id="297219at2759"/>
<dbReference type="GO" id="GO:0031048">
    <property type="term" value="P:regulatory ncRNA-mediated heterochromatin formation"/>
    <property type="evidence" value="ECO:0007669"/>
    <property type="project" value="TreeGrafter"/>
</dbReference>
<protein>
    <submittedName>
        <fullName evidence="5">Protein NRDE2-like protein</fullName>
    </submittedName>
</protein>
<dbReference type="PANTHER" id="PTHR13471:SF0">
    <property type="entry name" value="NUCLEAR EXOSOME REGULATOR NRDE2"/>
    <property type="match status" value="1"/>
</dbReference>
<evidence type="ECO:0000256" key="3">
    <source>
        <dbReference type="ARBA" id="ARBA00023242"/>
    </source>
</evidence>
<gene>
    <name evidence="5" type="ORF">AYI69_g10188</name>
    <name evidence="6" type="ORF">AYI69_g7426</name>
</gene>
<dbReference type="AlphaFoldDB" id="A0A1R1X7I2"/>
<organism evidence="5 7">
    <name type="scientific">Smittium culicis</name>
    <dbReference type="NCBI Taxonomy" id="133412"/>
    <lineage>
        <taxon>Eukaryota</taxon>
        <taxon>Fungi</taxon>
        <taxon>Fungi incertae sedis</taxon>
        <taxon>Zoopagomycota</taxon>
        <taxon>Kickxellomycotina</taxon>
        <taxon>Harpellomycetes</taxon>
        <taxon>Harpellales</taxon>
        <taxon>Legeriomycetaceae</taxon>
        <taxon>Smittium</taxon>
    </lineage>
</organism>
<dbReference type="PANTHER" id="PTHR13471">
    <property type="entry name" value="TETRATRICOPEPTIDE-LIKE HELICAL"/>
    <property type="match status" value="1"/>
</dbReference>
<keyword evidence="3" id="KW-0539">Nucleus</keyword>
<name>A0A1R1X7I2_9FUNG</name>
<reference evidence="5" key="2">
    <citation type="submission" date="2017-01" db="EMBL/GenBank/DDBJ databases">
        <authorList>
            <person name="Mah S.A."/>
            <person name="Swanson W.J."/>
            <person name="Moy G.W."/>
            <person name="Vacquier V.D."/>
        </authorList>
    </citation>
    <scope>NUCLEOTIDE SEQUENCE [LARGE SCALE GENOMIC DNA]</scope>
    <source>
        <strain evidence="5">ID-206-W2</strain>
    </source>
</reference>
<dbReference type="Proteomes" id="UP000187429">
    <property type="component" value="Unassembled WGS sequence"/>
</dbReference>
<reference evidence="7" key="1">
    <citation type="submission" date="2017-01" db="EMBL/GenBank/DDBJ databases">
        <authorList>
            <person name="Wang Y."/>
            <person name="White M."/>
            <person name="Kvist S."/>
            <person name="Moncalvo J.-M."/>
        </authorList>
    </citation>
    <scope>NUCLEOTIDE SEQUENCE [LARGE SCALE GENOMIC DNA]</scope>
    <source>
        <strain evidence="7">ID-206-W2</strain>
    </source>
</reference>
<evidence type="ECO:0000313" key="5">
    <source>
        <dbReference type="EMBL" id="OMJ10583.1"/>
    </source>
</evidence>
<dbReference type="EMBL" id="LSSM01006536">
    <property type="protein sequence ID" value="OMJ10583.1"/>
    <property type="molecule type" value="Genomic_DNA"/>
</dbReference>
<evidence type="ECO:0000256" key="2">
    <source>
        <dbReference type="ARBA" id="ARBA00009265"/>
    </source>
</evidence>
<dbReference type="Pfam" id="PF08424">
    <property type="entry name" value="NRDE-2"/>
    <property type="match status" value="1"/>
</dbReference>
<evidence type="ECO:0000256" key="4">
    <source>
        <dbReference type="SAM" id="MobiDB-lite"/>
    </source>
</evidence>
<evidence type="ECO:0000313" key="6">
    <source>
        <dbReference type="EMBL" id="OMJ17453.1"/>
    </source>
</evidence>
<comment type="caution">
    <text evidence="5">The sequence shown here is derived from an EMBL/GenBank/DDBJ whole genome shotgun (WGS) entry which is preliminary data.</text>
</comment>
<keyword evidence="7" id="KW-1185">Reference proteome</keyword>
<proteinExistence type="inferred from homology"/>
<sequence length="730" mass="83947">MNTSDNEDFVFPTFNSAPTSIKDDKSTVIKNSKKISRKKLDDSSKSKKKPRDKKYKEKEIKNLSTASSLVKYNYKASDNPPHHKKRKTDNKLIDSNDILSKIKKSVNEGLCYNDSRDRKVLGKVGYFIDKNSYDNNNNVLELYKPSRRLERYTDIDLSSILTEKVISFVDHNNSGPISFGSEDNFIPLNSIESESQCNTSSSTVNDIFSLQSHLSEIQSKLASDPNNISLWIYYIDNQDTLTKMSYSTEKNSKNHIASIEVKISICERALALNPENLTLQEKYMTMCSQVFSPSDILTRWDQLLNKNWHPSLEKSKLDYLQSLFFTFSAIEMSAAFNEAVITLESRKQLFPKHSKLITHYQLVIIQRLISLYIEAGYSELGIGLFQSFLEWNFFGFKHENKFEKLHQFEMFWNSLVPKVGEKGAVGWFQSKEKYIKGSTDRSPLKSYNFQHGFIDESENTKEAIEITNTFCKLSNKDIDHWINLEFYHSTVNSKPLVLISETDFDIENNSNSKENLNDCKVDPFSFVLFNDIKFTLVDMYSENSPKTIITLLTKIFKIFGINLLSQTSPKRLPEVVNTAIEYISNSHTETQPSEDQFLDTFGGLWINSNDFFKNLDDIPNEHWNSFTPNIKRKFSEFSDSSLENNYGNNDSSNDTHAHQLKIKAANCPILESFIGFINYHNFSSSDSVQVSRKPSSTIPFAAFWVNSNICYNPNNPLLPFSRYLFDDPIG</sequence>
<dbReference type="InterPro" id="IPR013633">
    <property type="entry name" value="NRDE-2"/>
</dbReference>
<accession>A0A1R1X7I2</accession>
<evidence type="ECO:0000256" key="1">
    <source>
        <dbReference type="ARBA" id="ARBA00004123"/>
    </source>
</evidence>
<comment type="similarity">
    <text evidence="2">Belongs to the NRDE2 family.</text>
</comment>
<evidence type="ECO:0000313" key="7">
    <source>
        <dbReference type="Proteomes" id="UP000187429"/>
    </source>
</evidence>
<dbReference type="EMBL" id="LSSM01003580">
    <property type="protein sequence ID" value="OMJ17453.1"/>
    <property type="molecule type" value="Genomic_DNA"/>
</dbReference>
<dbReference type="GO" id="GO:1902369">
    <property type="term" value="P:negative regulation of RNA catabolic process"/>
    <property type="evidence" value="ECO:0007669"/>
    <property type="project" value="TreeGrafter"/>
</dbReference>
<feature type="region of interest" description="Disordered" evidence="4">
    <location>
        <begin position="1"/>
        <end position="58"/>
    </location>
</feature>
<dbReference type="GO" id="GO:0071013">
    <property type="term" value="C:catalytic step 2 spliceosome"/>
    <property type="evidence" value="ECO:0007669"/>
    <property type="project" value="TreeGrafter"/>
</dbReference>
<feature type="region of interest" description="Disordered" evidence="4">
    <location>
        <begin position="71"/>
        <end position="91"/>
    </location>
</feature>